<proteinExistence type="inferred from homology"/>
<evidence type="ECO:0000256" key="5">
    <source>
        <dbReference type="ARBA" id="ARBA00023002"/>
    </source>
</evidence>
<dbReference type="GO" id="GO:0016705">
    <property type="term" value="F:oxidoreductase activity, acting on paired donors, with incorporation or reduction of molecular oxygen"/>
    <property type="evidence" value="ECO:0007669"/>
    <property type="project" value="InterPro"/>
</dbReference>
<dbReference type="SUPFAM" id="SSF48264">
    <property type="entry name" value="Cytochrome P450"/>
    <property type="match status" value="1"/>
</dbReference>
<evidence type="ECO:0000313" key="12">
    <source>
        <dbReference type="Proteomes" id="UP001321749"/>
    </source>
</evidence>
<evidence type="ECO:0000256" key="10">
    <source>
        <dbReference type="SAM" id="Phobius"/>
    </source>
</evidence>
<evidence type="ECO:0000256" key="1">
    <source>
        <dbReference type="ARBA" id="ARBA00001971"/>
    </source>
</evidence>
<evidence type="ECO:0000256" key="9">
    <source>
        <dbReference type="RuleBase" id="RU000461"/>
    </source>
</evidence>
<protein>
    <submittedName>
        <fullName evidence="11">Ent-kaurene oxidase</fullName>
    </submittedName>
</protein>
<dbReference type="InterPro" id="IPR036396">
    <property type="entry name" value="Cyt_P450_sf"/>
</dbReference>
<keyword evidence="10" id="KW-1133">Transmembrane helix</keyword>
<comment type="similarity">
    <text evidence="2 9">Belongs to the cytochrome P450 family.</text>
</comment>
<dbReference type="PANTHER" id="PTHR46206:SF1">
    <property type="entry name" value="P450, PUTATIVE (EUROFUNG)-RELATED"/>
    <property type="match status" value="1"/>
</dbReference>
<keyword evidence="3 8" id="KW-0349">Heme</keyword>
<keyword evidence="10" id="KW-0812">Transmembrane</keyword>
<dbReference type="GO" id="GO:0020037">
    <property type="term" value="F:heme binding"/>
    <property type="evidence" value="ECO:0007669"/>
    <property type="project" value="InterPro"/>
</dbReference>
<dbReference type="AlphaFoldDB" id="A0AAV9HE48"/>
<keyword evidence="7 9" id="KW-0503">Monooxygenase</keyword>
<keyword evidence="4 8" id="KW-0479">Metal-binding</keyword>
<dbReference type="Proteomes" id="UP001321749">
    <property type="component" value="Unassembled WGS sequence"/>
</dbReference>
<dbReference type="PANTHER" id="PTHR46206">
    <property type="entry name" value="CYTOCHROME P450"/>
    <property type="match status" value="1"/>
</dbReference>
<accession>A0AAV9HE48</accession>
<evidence type="ECO:0000313" key="11">
    <source>
        <dbReference type="EMBL" id="KAK4459274.1"/>
    </source>
</evidence>
<dbReference type="EMBL" id="MU865041">
    <property type="protein sequence ID" value="KAK4459274.1"/>
    <property type="molecule type" value="Genomic_DNA"/>
</dbReference>
<comment type="caution">
    <text evidence="11">The sequence shown here is derived from an EMBL/GenBank/DDBJ whole genome shotgun (WGS) entry which is preliminary data.</text>
</comment>
<evidence type="ECO:0000256" key="2">
    <source>
        <dbReference type="ARBA" id="ARBA00010617"/>
    </source>
</evidence>
<evidence type="ECO:0000256" key="3">
    <source>
        <dbReference type="ARBA" id="ARBA00022617"/>
    </source>
</evidence>
<dbReference type="InterPro" id="IPR001128">
    <property type="entry name" value="Cyt_P450"/>
</dbReference>
<dbReference type="PROSITE" id="PS00086">
    <property type="entry name" value="CYTOCHROME_P450"/>
    <property type="match status" value="1"/>
</dbReference>
<dbReference type="Gene3D" id="1.10.630.10">
    <property type="entry name" value="Cytochrome P450"/>
    <property type="match status" value="1"/>
</dbReference>
<feature type="transmembrane region" description="Helical" evidence="10">
    <location>
        <begin position="15"/>
        <end position="36"/>
    </location>
</feature>
<dbReference type="PRINTS" id="PR00465">
    <property type="entry name" value="EP450IV"/>
</dbReference>
<dbReference type="InterPro" id="IPR002403">
    <property type="entry name" value="Cyt_P450_E_grp-IV"/>
</dbReference>
<dbReference type="CDD" id="cd11041">
    <property type="entry name" value="CYP503A1-like"/>
    <property type="match status" value="1"/>
</dbReference>
<dbReference type="Pfam" id="PF00067">
    <property type="entry name" value="p450"/>
    <property type="match status" value="1"/>
</dbReference>
<sequence>MATGLSSQFLESLTLGQTILLFIFFIVASFVVDFTWQPRYPKSLPRLGSEDGYLGTIKNWFQYVTRFNNWVAEGTEKYGKHGRAFVVPAAPARPDEIVVPRSQTAWFLEQPDRVLSTKESHRDSLFNDYQFFGLDDQFPIQTIHKHLARNIISLLPTIQEEIHSAIEATLANVTEEEWTSINLWEFFLGIIPRITNAVLVGAPLCRDGEFLKNQVAFADDVVRNSFILMMVPSIFHPIVGPLVCLSNRLHWRKSYAVAKPFIKKRLDDMMKPENSDYKPPEDMLTWLIRQAKSDGLVAELNPVMLSKRLLPVEFAAIHTTVITAHSLLLDLLSSDPSQNCLAIIREETSRVFREENGNWTKRGLTSLHRTDSAIKESMRLSNFATALTHRKVIAPDGITNTVEGWHAPYGASLMLDLGNTHHDENLYPDPDKYDAFRFSRVREDYQASGGNRDPEEAIRIMRLGMVTTSDSFLPFSHGRHACPGRFFVAHELKMILAFLLDNFELRPLKERPKSFWLGGTIIPPVQIETEIRRRKK</sequence>
<name>A0AAV9HE48_9PEZI</name>
<evidence type="ECO:0000256" key="7">
    <source>
        <dbReference type="ARBA" id="ARBA00023033"/>
    </source>
</evidence>
<reference evidence="11" key="1">
    <citation type="journal article" date="2023" name="Mol. Phylogenet. Evol.">
        <title>Genome-scale phylogeny and comparative genomics of the fungal order Sordariales.</title>
        <authorList>
            <person name="Hensen N."/>
            <person name="Bonometti L."/>
            <person name="Westerberg I."/>
            <person name="Brannstrom I.O."/>
            <person name="Guillou S."/>
            <person name="Cros-Aarteil S."/>
            <person name="Calhoun S."/>
            <person name="Haridas S."/>
            <person name="Kuo A."/>
            <person name="Mondo S."/>
            <person name="Pangilinan J."/>
            <person name="Riley R."/>
            <person name="LaButti K."/>
            <person name="Andreopoulos B."/>
            <person name="Lipzen A."/>
            <person name="Chen C."/>
            <person name="Yan M."/>
            <person name="Daum C."/>
            <person name="Ng V."/>
            <person name="Clum A."/>
            <person name="Steindorff A."/>
            <person name="Ohm R.A."/>
            <person name="Martin F."/>
            <person name="Silar P."/>
            <person name="Natvig D.O."/>
            <person name="Lalanne C."/>
            <person name="Gautier V."/>
            <person name="Ament-Velasquez S.L."/>
            <person name="Kruys A."/>
            <person name="Hutchinson M.I."/>
            <person name="Powell A.J."/>
            <person name="Barry K."/>
            <person name="Miller A.N."/>
            <person name="Grigoriev I.V."/>
            <person name="Debuchy R."/>
            <person name="Gladieux P."/>
            <person name="Hiltunen Thoren M."/>
            <person name="Johannesson H."/>
        </authorList>
    </citation>
    <scope>NUCLEOTIDE SEQUENCE</scope>
    <source>
        <strain evidence="11">PSN324</strain>
    </source>
</reference>
<evidence type="ECO:0000256" key="6">
    <source>
        <dbReference type="ARBA" id="ARBA00023004"/>
    </source>
</evidence>
<organism evidence="11 12">
    <name type="scientific">Cladorrhinum samala</name>
    <dbReference type="NCBI Taxonomy" id="585594"/>
    <lineage>
        <taxon>Eukaryota</taxon>
        <taxon>Fungi</taxon>
        <taxon>Dikarya</taxon>
        <taxon>Ascomycota</taxon>
        <taxon>Pezizomycotina</taxon>
        <taxon>Sordariomycetes</taxon>
        <taxon>Sordariomycetidae</taxon>
        <taxon>Sordariales</taxon>
        <taxon>Podosporaceae</taxon>
        <taxon>Cladorrhinum</taxon>
    </lineage>
</organism>
<reference evidence="11" key="2">
    <citation type="submission" date="2023-06" db="EMBL/GenBank/DDBJ databases">
        <authorList>
            <consortium name="Lawrence Berkeley National Laboratory"/>
            <person name="Mondo S.J."/>
            <person name="Hensen N."/>
            <person name="Bonometti L."/>
            <person name="Westerberg I."/>
            <person name="Brannstrom I.O."/>
            <person name="Guillou S."/>
            <person name="Cros-Aarteil S."/>
            <person name="Calhoun S."/>
            <person name="Haridas S."/>
            <person name="Kuo A."/>
            <person name="Pangilinan J."/>
            <person name="Riley R."/>
            <person name="Labutti K."/>
            <person name="Andreopoulos B."/>
            <person name="Lipzen A."/>
            <person name="Chen C."/>
            <person name="Yanf M."/>
            <person name="Daum C."/>
            <person name="Ng V."/>
            <person name="Clum A."/>
            <person name="Steindorff A."/>
            <person name="Ohm R."/>
            <person name="Martin F."/>
            <person name="Silar P."/>
            <person name="Natvig D."/>
            <person name="Lalanne C."/>
            <person name="Gautier V."/>
            <person name="Ament-Velasquez S.L."/>
            <person name="Kruys A."/>
            <person name="Hutchinson M.I."/>
            <person name="Powell A.J."/>
            <person name="Barry K."/>
            <person name="Miller A.N."/>
            <person name="Grigoriev I.V."/>
            <person name="Debuchy R."/>
            <person name="Gladieux P."/>
            <person name="Thoren M.H."/>
            <person name="Johannesson H."/>
        </authorList>
    </citation>
    <scope>NUCLEOTIDE SEQUENCE</scope>
    <source>
        <strain evidence="11">PSN324</strain>
    </source>
</reference>
<evidence type="ECO:0000256" key="8">
    <source>
        <dbReference type="PIRSR" id="PIRSR602403-1"/>
    </source>
</evidence>
<dbReference type="GO" id="GO:0004497">
    <property type="term" value="F:monooxygenase activity"/>
    <property type="evidence" value="ECO:0007669"/>
    <property type="project" value="UniProtKB-KW"/>
</dbReference>
<evidence type="ECO:0000256" key="4">
    <source>
        <dbReference type="ARBA" id="ARBA00022723"/>
    </source>
</evidence>
<keyword evidence="5 9" id="KW-0560">Oxidoreductase</keyword>
<keyword evidence="12" id="KW-1185">Reference proteome</keyword>
<dbReference type="GO" id="GO:0005506">
    <property type="term" value="F:iron ion binding"/>
    <property type="evidence" value="ECO:0007669"/>
    <property type="project" value="InterPro"/>
</dbReference>
<gene>
    <name evidence="11" type="ORF">QBC42DRAFT_274771</name>
</gene>
<keyword evidence="10" id="KW-0472">Membrane</keyword>
<dbReference type="InterPro" id="IPR017972">
    <property type="entry name" value="Cyt_P450_CS"/>
</dbReference>
<keyword evidence="6 8" id="KW-0408">Iron</keyword>
<feature type="binding site" description="axial binding residue" evidence="8">
    <location>
        <position position="482"/>
    </location>
    <ligand>
        <name>heme</name>
        <dbReference type="ChEBI" id="CHEBI:30413"/>
    </ligand>
    <ligandPart>
        <name>Fe</name>
        <dbReference type="ChEBI" id="CHEBI:18248"/>
    </ligandPart>
</feature>
<comment type="cofactor">
    <cofactor evidence="1 8">
        <name>heme</name>
        <dbReference type="ChEBI" id="CHEBI:30413"/>
    </cofactor>
</comment>